<keyword evidence="1" id="KW-1133">Transmembrane helix</keyword>
<evidence type="ECO:0000313" key="2">
    <source>
        <dbReference type="EMBL" id="NNU34416.1"/>
    </source>
</evidence>
<protein>
    <recommendedName>
        <fullName evidence="4">TetR/AcrR family transcriptional regulator</fullName>
    </recommendedName>
</protein>
<organism evidence="2 3">
    <name type="scientific">Mucilaginibacter humi</name>
    <dbReference type="NCBI Taxonomy" id="2732510"/>
    <lineage>
        <taxon>Bacteria</taxon>
        <taxon>Pseudomonadati</taxon>
        <taxon>Bacteroidota</taxon>
        <taxon>Sphingobacteriia</taxon>
        <taxon>Sphingobacteriales</taxon>
        <taxon>Sphingobacteriaceae</taxon>
        <taxon>Mucilaginibacter</taxon>
    </lineage>
</organism>
<keyword evidence="1" id="KW-0812">Transmembrane</keyword>
<evidence type="ECO:0000313" key="3">
    <source>
        <dbReference type="Proteomes" id="UP000566071"/>
    </source>
</evidence>
<comment type="caution">
    <text evidence="2">The sequence shown here is derived from an EMBL/GenBank/DDBJ whole genome shotgun (WGS) entry which is preliminary data.</text>
</comment>
<keyword evidence="1" id="KW-0472">Membrane</keyword>
<dbReference type="EMBL" id="JABFCR010000045">
    <property type="protein sequence ID" value="NNU34416.1"/>
    <property type="molecule type" value="Genomic_DNA"/>
</dbReference>
<dbReference type="RefSeq" id="WP_175270092.1">
    <property type="nucleotide sequence ID" value="NZ_JABFCR010000045.1"/>
</dbReference>
<proteinExistence type="predicted"/>
<gene>
    <name evidence="2" type="ORF">HK413_10260</name>
</gene>
<evidence type="ECO:0008006" key="4">
    <source>
        <dbReference type="Google" id="ProtNLM"/>
    </source>
</evidence>
<dbReference type="Proteomes" id="UP000566071">
    <property type="component" value="Unassembled WGS sequence"/>
</dbReference>
<evidence type="ECO:0000256" key="1">
    <source>
        <dbReference type="SAM" id="Phobius"/>
    </source>
</evidence>
<sequence length="127" mass="14463">MDAEAPSTLQGLITEVLKNQYKYFLSEREMQRLILWEISANSPLMKSIHNARESNGQAMLEMTDPHFKDKKVNFRAIAALLVGGIYYTILHTQFNGGMFCDLDISTQEGQNEMLTAIEEIVGWAFKD</sequence>
<reference evidence="2 3" key="1">
    <citation type="submission" date="2020-05" db="EMBL/GenBank/DDBJ databases">
        <authorList>
            <person name="Khan S.A."/>
            <person name="Jeon C.O."/>
            <person name="Chun B.H."/>
        </authorList>
    </citation>
    <scope>NUCLEOTIDE SEQUENCE [LARGE SCALE GENOMIC DNA]</scope>
    <source>
        <strain evidence="2 3">S1162</strain>
    </source>
</reference>
<name>A0ABX1W415_9SPHI</name>
<accession>A0ABX1W415</accession>
<keyword evidence="3" id="KW-1185">Reference proteome</keyword>
<feature type="transmembrane region" description="Helical" evidence="1">
    <location>
        <begin position="72"/>
        <end position="89"/>
    </location>
</feature>